<proteinExistence type="predicted"/>
<sequence length="67" mass="7310">MLLLGAEGKEGRIAKKMLSAFDDFVSPLAPELAEARKISSRYLKAGTLERARELAGGACRTVHGFRF</sequence>
<dbReference type="EMBL" id="MT002975">
    <property type="protein sequence ID" value="QIC52870.1"/>
    <property type="molecule type" value="Genomic_DNA"/>
</dbReference>
<protein>
    <submittedName>
        <fullName evidence="1">Structural protein</fullName>
    </submittedName>
</protein>
<dbReference type="Proteomes" id="UP000503412">
    <property type="component" value="Segment"/>
</dbReference>
<accession>A0A6C0X2L4</accession>
<evidence type="ECO:0000313" key="2">
    <source>
        <dbReference type="Proteomes" id="UP000503412"/>
    </source>
</evidence>
<name>A0A6C0X2L4_9CAUD</name>
<reference evidence="1 2" key="1">
    <citation type="submission" date="2020-01" db="EMBL/GenBank/DDBJ databases">
        <authorList>
            <person name="Cicha C.L."/>
            <person name="Wiedenheft B."/>
        </authorList>
    </citation>
    <scope>NUCLEOTIDE SEQUENCE [LARGE SCALE GENOMIC DNA]</scope>
</reference>
<evidence type="ECO:0000313" key="1">
    <source>
        <dbReference type="EMBL" id="QIC52870.1"/>
    </source>
</evidence>
<organism evidence="1 2">
    <name type="scientific">Brucella phage EF4</name>
    <dbReference type="NCBI Taxonomy" id="2706778"/>
    <lineage>
        <taxon>Viruses</taxon>
        <taxon>Duplodnaviria</taxon>
        <taxon>Heunggongvirae</taxon>
        <taxon>Uroviricota</taxon>
        <taxon>Caudoviricetes</taxon>
        <taxon>Perisivirus</taxon>
        <taxon>Perisivirus Pr</taxon>
    </lineage>
</organism>